<gene>
    <name evidence="2" type="ORF">T02_14105</name>
</gene>
<sequence>MYDFEVVPQTETSKCYTLSWRICKQCSIGTLFRRPCAPDSSHIIKSPQAQRDQITVNRRILLEILDTDKRRLLQLIPLEKIAEILRAIRNHRKEVLLGLAKALAKVYQRKLTAVQTRLNGVEFVEPADQDGSEEQEQSGRAKWLQQSSPDGDARFVRDTATEEPEPRTLLPSHALPFYADLPAPVFRSLQWQPDQEIETSGYLNAFCCPPTAFCS</sequence>
<reference evidence="2 3" key="1">
    <citation type="submission" date="2015-05" db="EMBL/GenBank/DDBJ databases">
        <title>Evolution of Trichinella species and genotypes.</title>
        <authorList>
            <person name="Korhonen P.K."/>
            <person name="Edoardo P."/>
            <person name="Giuseppe L.R."/>
            <person name="Gasser R.B."/>
        </authorList>
    </citation>
    <scope>NUCLEOTIDE SEQUENCE [LARGE SCALE GENOMIC DNA]</scope>
    <source>
        <strain evidence="2">ISS10</strain>
    </source>
</reference>
<keyword evidence="3" id="KW-1185">Reference proteome</keyword>
<organism evidence="2 3">
    <name type="scientific">Trichinella nativa</name>
    <dbReference type="NCBI Taxonomy" id="6335"/>
    <lineage>
        <taxon>Eukaryota</taxon>
        <taxon>Metazoa</taxon>
        <taxon>Ecdysozoa</taxon>
        <taxon>Nematoda</taxon>
        <taxon>Enoplea</taxon>
        <taxon>Dorylaimia</taxon>
        <taxon>Trichinellida</taxon>
        <taxon>Trichinellidae</taxon>
        <taxon>Trichinella</taxon>
    </lineage>
</organism>
<accession>A0A0V1LLP8</accession>
<evidence type="ECO:0000313" key="3">
    <source>
        <dbReference type="Proteomes" id="UP000054721"/>
    </source>
</evidence>
<feature type="compositionally biased region" description="Acidic residues" evidence="1">
    <location>
        <begin position="125"/>
        <end position="136"/>
    </location>
</feature>
<proteinExistence type="predicted"/>
<feature type="region of interest" description="Disordered" evidence="1">
    <location>
        <begin position="125"/>
        <end position="153"/>
    </location>
</feature>
<dbReference type="Proteomes" id="UP000054721">
    <property type="component" value="Unassembled WGS sequence"/>
</dbReference>
<dbReference type="AlphaFoldDB" id="A0A0V1LLP8"/>
<comment type="caution">
    <text evidence="2">The sequence shown here is derived from an EMBL/GenBank/DDBJ whole genome shotgun (WGS) entry which is preliminary data.</text>
</comment>
<evidence type="ECO:0000313" key="2">
    <source>
        <dbReference type="EMBL" id="KRZ60425.1"/>
    </source>
</evidence>
<dbReference type="EMBL" id="JYDW01000029">
    <property type="protein sequence ID" value="KRZ60425.1"/>
    <property type="molecule type" value="Genomic_DNA"/>
</dbReference>
<name>A0A0V1LLP8_9BILA</name>
<evidence type="ECO:0000256" key="1">
    <source>
        <dbReference type="SAM" id="MobiDB-lite"/>
    </source>
</evidence>
<protein>
    <submittedName>
        <fullName evidence="2">Uncharacterized protein</fullName>
    </submittedName>
</protein>